<dbReference type="Gene3D" id="3.30.310.210">
    <property type="match status" value="1"/>
</dbReference>
<dbReference type="CDD" id="cd22460">
    <property type="entry name" value="KH-I_PEPPER_rpt2_like"/>
    <property type="match status" value="1"/>
</dbReference>
<evidence type="ECO:0000256" key="3">
    <source>
        <dbReference type="SAM" id="MobiDB-lite"/>
    </source>
</evidence>
<proteinExistence type="predicted"/>
<sequence>MNFPVPWRALLPVDAVSTFSGADGLREICDLTGAGCELSGDGDVPASLADKILTISGNVEQKEAACRRVVDKLRVLQDVVDQEPGVFVIIVPSSAAPAVIGTKGSQIKEVIELSGAEVSVAKESIIGMNDQPIGVTGTGGQVVSAVSKINAILQDLADRGRLQPTDFRYRPGSVQDPGSTTFSATRAPPTGGNPRTNAKFVVATQVAGWIIGKQGRHIRELQDNSGAHIQVMKEGEVPPGVPATDRIVEIGGRPDAKAEGIQIILIAVDSMPAMSAPREPEMSFGPGSRTGTAPMSFSPNTNGSNFAPSGTSMSFSPDPGKTSFPGKMSFSPNEPGKMSFGPQDPPGGKMSFGPSDPPGKMSFGPTEPSGGGKMSFSPNEPAGGKMSFSPNDPPGGKMSFSPNDPPGGKMSFGPTESSGGKMSFSPNDPPGGKMSFGSSEPSGGKMSFSPNDSGGKMSFSPNDPPGGKMSFSPEPAGAPTGGKMSFSPEPAGGKMSFSPNEPSGKMSFGPSEGSGGKMSFGPSEPSGGKMSFGPSEPSGGRFDGGPSKTAESTGKLSFGPNDPPTGGDSRGVNPFGQMGGMGPMGMGMGLDSEFMFRAALQQGMVAASNSTLHLLLPSSLLQKTLIPKGYLADIAKKCQVQIDLGSTDVAPDLRQVTLKGGLAANAMAAYFLQERALPHAG</sequence>
<protein>
    <recommendedName>
        <fullName evidence="4">K Homology domain-containing protein</fullName>
    </recommendedName>
</protein>
<evidence type="ECO:0000259" key="4">
    <source>
        <dbReference type="SMART" id="SM00322"/>
    </source>
</evidence>
<keyword evidence="1" id="KW-0677">Repeat</keyword>
<feature type="domain" description="K Homology" evidence="4">
    <location>
        <begin position="3"/>
        <end position="74"/>
    </location>
</feature>
<feature type="domain" description="K Homology" evidence="4">
    <location>
        <begin position="83"/>
        <end position="154"/>
    </location>
</feature>
<evidence type="ECO:0000313" key="5">
    <source>
        <dbReference type="EMBL" id="CAK9004978.1"/>
    </source>
</evidence>
<organism evidence="5 6">
    <name type="scientific">Durusdinium trenchii</name>
    <dbReference type="NCBI Taxonomy" id="1381693"/>
    <lineage>
        <taxon>Eukaryota</taxon>
        <taxon>Sar</taxon>
        <taxon>Alveolata</taxon>
        <taxon>Dinophyceae</taxon>
        <taxon>Suessiales</taxon>
        <taxon>Symbiodiniaceae</taxon>
        <taxon>Durusdinium</taxon>
    </lineage>
</organism>
<dbReference type="PANTHER" id="PTHR10288">
    <property type="entry name" value="KH DOMAIN CONTAINING RNA BINDING PROTEIN"/>
    <property type="match status" value="1"/>
</dbReference>
<evidence type="ECO:0000313" key="6">
    <source>
        <dbReference type="Proteomes" id="UP001642464"/>
    </source>
</evidence>
<dbReference type="PROSITE" id="PS50084">
    <property type="entry name" value="KH_TYPE_1"/>
    <property type="match status" value="2"/>
</dbReference>
<dbReference type="CDD" id="cd00105">
    <property type="entry name" value="KH-I"/>
    <property type="match status" value="1"/>
</dbReference>
<dbReference type="SUPFAM" id="SSF54791">
    <property type="entry name" value="Eukaryotic type KH-domain (KH-domain type I)"/>
    <property type="match status" value="3"/>
</dbReference>
<feature type="domain" description="K Homology" evidence="4">
    <location>
        <begin position="194"/>
        <end position="269"/>
    </location>
</feature>
<feature type="compositionally biased region" description="Polar residues" evidence="3">
    <location>
        <begin position="289"/>
        <end position="315"/>
    </location>
</feature>
<dbReference type="Gene3D" id="3.30.1370.10">
    <property type="entry name" value="K Homology domain, type 1"/>
    <property type="match status" value="1"/>
</dbReference>
<evidence type="ECO:0000256" key="2">
    <source>
        <dbReference type="PROSITE-ProRule" id="PRU00117"/>
    </source>
</evidence>
<comment type="caution">
    <text evidence="5">The sequence shown here is derived from an EMBL/GenBank/DDBJ whole genome shotgun (WGS) entry which is preliminary data.</text>
</comment>
<dbReference type="Pfam" id="PF00013">
    <property type="entry name" value="KH_1"/>
    <property type="match status" value="2"/>
</dbReference>
<dbReference type="SMART" id="SM00322">
    <property type="entry name" value="KH"/>
    <property type="match status" value="3"/>
</dbReference>
<dbReference type="InterPro" id="IPR004087">
    <property type="entry name" value="KH_dom"/>
</dbReference>
<feature type="region of interest" description="Disordered" evidence="3">
    <location>
        <begin position="169"/>
        <end position="196"/>
    </location>
</feature>
<gene>
    <name evidence="5" type="ORF">SCF082_LOCUS8400</name>
</gene>
<feature type="region of interest" description="Disordered" evidence="3">
    <location>
        <begin position="275"/>
        <end position="576"/>
    </location>
</feature>
<dbReference type="Proteomes" id="UP001642464">
    <property type="component" value="Unassembled WGS sequence"/>
</dbReference>
<dbReference type="InterPro" id="IPR004088">
    <property type="entry name" value="KH_dom_type_1"/>
</dbReference>
<accession>A0ABP0IRP4</accession>
<name>A0ABP0IRP4_9DINO</name>
<feature type="compositionally biased region" description="Polar residues" evidence="3">
    <location>
        <begin position="414"/>
        <end position="426"/>
    </location>
</feature>
<dbReference type="InterPro" id="IPR036612">
    <property type="entry name" value="KH_dom_type_1_sf"/>
</dbReference>
<reference evidence="5 6" key="1">
    <citation type="submission" date="2024-02" db="EMBL/GenBank/DDBJ databases">
        <authorList>
            <person name="Chen Y."/>
            <person name="Shah S."/>
            <person name="Dougan E. K."/>
            <person name="Thang M."/>
            <person name="Chan C."/>
        </authorList>
    </citation>
    <scope>NUCLEOTIDE SEQUENCE [LARGE SCALE GENOMIC DNA]</scope>
</reference>
<keyword evidence="6" id="KW-1185">Reference proteome</keyword>
<evidence type="ECO:0000256" key="1">
    <source>
        <dbReference type="ARBA" id="ARBA00022737"/>
    </source>
</evidence>
<dbReference type="EMBL" id="CAXAMM010004792">
    <property type="protein sequence ID" value="CAK9004978.1"/>
    <property type="molecule type" value="Genomic_DNA"/>
</dbReference>
<keyword evidence="2" id="KW-0694">RNA-binding</keyword>